<dbReference type="Pfam" id="PF05380">
    <property type="entry name" value="Peptidase_A17"/>
    <property type="match status" value="1"/>
</dbReference>
<evidence type="ECO:0000313" key="2">
    <source>
        <dbReference type="EMBL" id="GFQ90285.1"/>
    </source>
</evidence>
<reference evidence="2" key="1">
    <citation type="submission" date="2020-07" db="EMBL/GenBank/DDBJ databases">
        <title>Multicomponent nature underlies the extraordinary mechanical properties of spider dragline silk.</title>
        <authorList>
            <person name="Kono N."/>
            <person name="Nakamura H."/>
            <person name="Mori M."/>
            <person name="Yoshida Y."/>
            <person name="Ohtoshi R."/>
            <person name="Malay A.D."/>
            <person name="Moran D.A.P."/>
            <person name="Tomita M."/>
            <person name="Numata K."/>
            <person name="Arakawa K."/>
        </authorList>
    </citation>
    <scope>NUCLEOTIDE SEQUENCE</scope>
</reference>
<gene>
    <name evidence="2" type="primary">AVEN_189156_1</name>
    <name evidence="2" type="ORF">TNCT_345031</name>
</gene>
<dbReference type="Proteomes" id="UP000887116">
    <property type="component" value="Unassembled WGS sequence"/>
</dbReference>
<dbReference type="InterPro" id="IPR005312">
    <property type="entry name" value="DUF1759"/>
</dbReference>
<name>A0A8X6J3S7_TRICU</name>
<comment type="caution">
    <text evidence="2">The sequence shown here is derived from an EMBL/GenBank/DDBJ whole genome shotgun (WGS) entry which is preliminary data.</text>
</comment>
<dbReference type="InterPro" id="IPR008042">
    <property type="entry name" value="Retrotrans_Pao"/>
</dbReference>
<accession>A0A8X6J3S7</accession>
<dbReference type="Pfam" id="PF03564">
    <property type="entry name" value="DUF1759"/>
    <property type="match status" value="1"/>
</dbReference>
<organism evidence="2 3">
    <name type="scientific">Trichonephila clavata</name>
    <name type="common">Joro spider</name>
    <name type="synonym">Nephila clavata</name>
    <dbReference type="NCBI Taxonomy" id="2740835"/>
    <lineage>
        <taxon>Eukaryota</taxon>
        <taxon>Metazoa</taxon>
        <taxon>Ecdysozoa</taxon>
        <taxon>Arthropoda</taxon>
        <taxon>Chelicerata</taxon>
        <taxon>Arachnida</taxon>
        <taxon>Araneae</taxon>
        <taxon>Araneomorphae</taxon>
        <taxon>Entelegynae</taxon>
        <taxon>Araneoidea</taxon>
        <taxon>Nephilidae</taxon>
        <taxon>Trichonephila</taxon>
    </lineage>
</organism>
<dbReference type="Pfam" id="PF18701">
    <property type="entry name" value="DUF5641"/>
    <property type="match status" value="1"/>
</dbReference>
<dbReference type="InterPro" id="IPR040676">
    <property type="entry name" value="DUF5641"/>
</dbReference>
<evidence type="ECO:0000313" key="3">
    <source>
        <dbReference type="Proteomes" id="UP000887116"/>
    </source>
</evidence>
<dbReference type="EMBL" id="BMAO01023675">
    <property type="protein sequence ID" value="GFQ90285.1"/>
    <property type="molecule type" value="Genomic_DNA"/>
</dbReference>
<proteinExistence type="predicted"/>
<dbReference type="PANTHER" id="PTHR47331">
    <property type="entry name" value="PHD-TYPE DOMAIN-CONTAINING PROTEIN"/>
    <property type="match status" value="1"/>
</dbReference>
<protein>
    <recommendedName>
        <fullName evidence="1">DUF5641 domain-containing protein</fullName>
    </recommendedName>
</protein>
<dbReference type="OrthoDB" id="5967017at2759"/>
<sequence length="781" mass="90100">MDKNCLIQRKVLRSAVTKTISELDNCIAANDFPAASLAFTKLEEKTKRLFENDELVITYLSSHPDPDTDPDTIVENELEQNETYRDNFISAKVRFQEFSKIYEQKTQQLDISPSMDRLSINLPKLQLIDFDGNPKNWFSFWSMFQKIDEDPKIEDDVKFAYLMQTTKGKAFDFVQSYHVSKGEYKTVIKNLKTRFADDKMLIELYVRELLKLILNQSHNMSFTDLVDQLDTYLRCLENLGVTKEKYACMLYPLVEASIPEQILIAWERERNSISRNSTANTHDLDLLIQFLRSEVVSAERLRIAKAFCAGEKDKNKTIDGSTTTLHMFSDASGKAFAACVFLRIECDNKVKIKLVQAKSRVAPLKKDPITKTKNEMSIPKLELLAAVIGTRLVQSVKTSLNIHSIQTFYWTDSKVVLCWIKNSGTWKTFVRNRIKEIHSSSSKEDWYYVPSQMNAADIASRGCNAQTLFSLCWWEGPIWLKNRSSWPDTKDSDFKDALELATEERKPTVTTNLSLNDSDSNFFEWTKRVSKFSSIVRTLAYVKRFLSNAKSVANRQKDSLLKGNLSEKELSKSELEILLFIQKETFGKNRRLIPPNFVVYLDSDGLLRVETKLFSTDTGDYFRRPILLPDKHELVLRLIEETHRIHNHAGIQALDLDLNDMQNLRKRAKHLHAVKHKLKTRFQKEYISLLKQTSNKVQTPLSVGDIVLISLDNKKRVDWPLAKIVEIYKGRDGVSRVARLKTQSGELIRPIQRLCRLETSGKIAEIMREPITTRRGRTIKS</sequence>
<feature type="domain" description="DUF5641" evidence="1">
    <location>
        <begin position="667"/>
        <end position="757"/>
    </location>
</feature>
<evidence type="ECO:0000259" key="1">
    <source>
        <dbReference type="Pfam" id="PF18701"/>
    </source>
</evidence>
<keyword evidence="3" id="KW-1185">Reference proteome</keyword>
<dbReference type="AlphaFoldDB" id="A0A8X6J3S7"/>